<dbReference type="EMBL" id="CP030862">
    <property type="protein sequence ID" value="AXE25340.1"/>
    <property type="molecule type" value="Genomic_DNA"/>
</dbReference>
<gene>
    <name evidence="3" type="ORF">C0216_19490</name>
</gene>
<dbReference type="Pfam" id="PF11209">
    <property type="entry name" value="LmeA"/>
    <property type="match status" value="1"/>
</dbReference>
<dbReference type="AlphaFoldDB" id="A0A344U369"/>
<sequence>MPADAPTAPATAPATAATAPDHPRPGRRRRAVIAGAAALAVLLALPAADAFARHRGEGRLADRIAARHPDLRSKPQVEIGGYPFLLGAARGAHPEVRVRAGGHAPDGRPVNADVELEDVSRNEDGYTASAVDARFTVPFEALAGEAGGKATLSDAGSGRLRIERRVLGVPVAVTAELRLQGDTVTLHATSATLAGTSVDPAMPMVRQALAEKQWKLPALPWGLHASEVSVGPDGVTAHARGEDVALG</sequence>
<dbReference type="RefSeq" id="WP_114056526.1">
    <property type="nucleotide sequence ID" value="NZ_CP030862.1"/>
</dbReference>
<keyword evidence="2" id="KW-0472">Membrane</keyword>
<proteinExistence type="predicted"/>
<protein>
    <submittedName>
        <fullName evidence="3">DUF2993 domain-containing protein</fullName>
    </submittedName>
</protein>
<keyword evidence="2" id="KW-0812">Transmembrane</keyword>
<feature type="transmembrane region" description="Helical" evidence="2">
    <location>
        <begin position="31"/>
        <end position="52"/>
    </location>
</feature>
<dbReference type="KEGG" id="sgz:C0216_19490"/>
<dbReference type="Proteomes" id="UP000252004">
    <property type="component" value="Chromosome"/>
</dbReference>
<accession>A0A344U369</accession>
<evidence type="ECO:0000313" key="3">
    <source>
        <dbReference type="EMBL" id="AXE25340.1"/>
    </source>
</evidence>
<dbReference type="InterPro" id="IPR006311">
    <property type="entry name" value="TAT_signal"/>
</dbReference>
<reference evidence="3 4" key="1">
    <citation type="submission" date="2018-01" db="EMBL/GenBank/DDBJ databases">
        <title>Draft genome Sequence of streptomyces globosus LZH-48.</title>
        <authorList>
            <person name="Ran K."/>
            <person name="Li Z."/>
            <person name="Wei S."/>
            <person name="Dong R."/>
        </authorList>
    </citation>
    <scope>NUCLEOTIDE SEQUENCE [LARGE SCALE GENOMIC DNA]</scope>
    <source>
        <strain evidence="3 4">LZH-48</strain>
    </source>
</reference>
<name>A0A344U369_9ACTN</name>
<dbReference type="InterPro" id="IPR021373">
    <property type="entry name" value="DUF2993"/>
</dbReference>
<keyword evidence="4" id="KW-1185">Reference proteome</keyword>
<keyword evidence="2" id="KW-1133">Transmembrane helix</keyword>
<dbReference type="OrthoDB" id="3215846at2"/>
<evidence type="ECO:0000256" key="1">
    <source>
        <dbReference type="SAM" id="MobiDB-lite"/>
    </source>
</evidence>
<evidence type="ECO:0000313" key="4">
    <source>
        <dbReference type="Proteomes" id="UP000252004"/>
    </source>
</evidence>
<feature type="compositionally biased region" description="Low complexity" evidence="1">
    <location>
        <begin position="1"/>
        <end position="20"/>
    </location>
</feature>
<feature type="region of interest" description="Disordered" evidence="1">
    <location>
        <begin position="1"/>
        <end position="27"/>
    </location>
</feature>
<evidence type="ECO:0000256" key="2">
    <source>
        <dbReference type="SAM" id="Phobius"/>
    </source>
</evidence>
<organism evidence="3 4">
    <name type="scientific">Streptomyces globosus</name>
    <dbReference type="NCBI Taxonomy" id="68209"/>
    <lineage>
        <taxon>Bacteria</taxon>
        <taxon>Bacillati</taxon>
        <taxon>Actinomycetota</taxon>
        <taxon>Actinomycetes</taxon>
        <taxon>Kitasatosporales</taxon>
        <taxon>Streptomycetaceae</taxon>
        <taxon>Streptomyces</taxon>
    </lineage>
</organism>
<dbReference type="PROSITE" id="PS51318">
    <property type="entry name" value="TAT"/>
    <property type="match status" value="1"/>
</dbReference>